<dbReference type="NCBIfam" id="TIGR02550">
    <property type="entry name" value="flagell_flgL"/>
    <property type="match status" value="1"/>
</dbReference>
<feature type="domain" description="Flagellin N-terminal" evidence="1">
    <location>
        <begin position="7"/>
        <end position="140"/>
    </location>
</feature>
<dbReference type="GO" id="GO:0071973">
    <property type="term" value="P:bacterial-type flagellum-dependent cell motility"/>
    <property type="evidence" value="ECO:0007669"/>
    <property type="project" value="InterPro"/>
</dbReference>
<dbReference type="PANTHER" id="PTHR42792:SF1">
    <property type="entry name" value="FLAGELLAR HOOK-ASSOCIATED PROTEIN 3"/>
    <property type="match status" value="1"/>
</dbReference>
<dbReference type="InterPro" id="IPR001492">
    <property type="entry name" value="Flagellin"/>
</dbReference>
<comment type="caution">
    <text evidence="2">The sequence shown here is derived from an EMBL/GenBank/DDBJ whole genome shotgun (WGS) entry which is preliminary data.</text>
</comment>
<dbReference type="SUPFAM" id="SSF64518">
    <property type="entry name" value="Phase 1 flagellin"/>
    <property type="match status" value="1"/>
</dbReference>
<dbReference type="EMBL" id="DTGR01000214">
    <property type="protein sequence ID" value="HHS30788.1"/>
    <property type="molecule type" value="Genomic_DNA"/>
</dbReference>
<keyword evidence="2" id="KW-0966">Cell projection</keyword>
<gene>
    <name evidence="2" type="primary">flgL</name>
    <name evidence="2" type="ORF">ENV52_13940</name>
</gene>
<evidence type="ECO:0000313" key="2">
    <source>
        <dbReference type="EMBL" id="HHS30788.1"/>
    </source>
</evidence>
<keyword evidence="2" id="KW-0282">Flagellum</keyword>
<dbReference type="GO" id="GO:0005198">
    <property type="term" value="F:structural molecule activity"/>
    <property type="evidence" value="ECO:0007669"/>
    <property type="project" value="InterPro"/>
</dbReference>
<evidence type="ECO:0000259" key="1">
    <source>
        <dbReference type="Pfam" id="PF00669"/>
    </source>
</evidence>
<name>A0A7V6DQX2_9BACT</name>
<dbReference type="Pfam" id="PF00669">
    <property type="entry name" value="Flagellin_N"/>
    <property type="match status" value="1"/>
</dbReference>
<dbReference type="GO" id="GO:0009424">
    <property type="term" value="C:bacterial-type flagellum hook"/>
    <property type="evidence" value="ECO:0007669"/>
    <property type="project" value="InterPro"/>
</dbReference>
<accession>A0A7V6DQX2</accession>
<dbReference type="InterPro" id="IPR013384">
    <property type="entry name" value="Flagell_FlgL"/>
</dbReference>
<dbReference type="Gene3D" id="1.20.1330.10">
    <property type="entry name" value="f41 fragment of flagellin, N-terminal domain"/>
    <property type="match status" value="1"/>
</dbReference>
<dbReference type="PANTHER" id="PTHR42792">
    <property type="entry name" value="FLAGELLIN"/>
    <property type="match status" value="1"/>
</dbReference>
<sequence>MRVTMSTMYNSIQGNLQSLAGDLQRINASIASGKKYQSISDNPVDVGAILALSTENSQTVQYERNLTTAKSWLSMTESTLQDISNIVQASMALANQMATGTYNASQRQAAAQQIQGYLEEVMQVGNTELNGQHILAGYRTDAPPFTEGDWQVQPAVMHLTSGSSGTAASGGTYTGTTSCTYLVEMVSGGGTGVGTYRVSTDGGQSWTAPAVIPAGPINLGNGVQVTLGGTWNAGDRFSIPVYRPINYQGDTNNFEIAIGTTNRLVINQVGNAAVGGDQGANDLFQILAQLKSSLEANDPGDVGASLEKLRSYQAHITSIMAGLGASLDRVGMKENVYGALKDELTQQISDRGDTDLVAAVNLLNTKENAYQAALLSSSKVMGMSLMDYL</sequence>
<proteinExistence type="predicted"/>
<dbReference type="InterPro" id="IPR001029">
    <property type="entry name" value="Flagellin_N"/>
</dbReference>
<organism evidence="2">
    <name type="scientific">Desulfobacca acetoxidans</name>
    <dbReference type="NCBI Taxonomy" id="60893"/>
    <lineage>
        <taxon>Bacteria</taxon>
        <taxon>Pseudomonadati</taxon>
        <taxon>Thermodesulfobacteriota</taxon>
        <taxon>Desulfobaccia</taxon>
        <taxon>Desulfobaccales</taxon>
        <taxon>Desulfobaccaceae</taxon>
        <taxon>Desulfobacca</taxon>
    </lineage>
</organism>
<reference evidence="2" key="1">
    <citation type="journal article" date="2020" name="mSystems">
        <title>Genome- and Community-Level Interaction Insights into Carbon Utilization and Element Cycling Functions of Hydrothermarchaeota in Hydrothermal Sediment.</title>
        <authorList>
            <person name="Zhou Z."/>
            <person name="Liu Y."/>
            <person name="Xu W."/>
            <person name="Pan J."/>
            <person name="Luo Z.H."/>
            <person name="Li M."/>
        </authorList>
    </citation>
    <scope>NUCLEOTIDE SEQUENCE [LARGE SCALE GENOMIC DNA]</scope>
    <source>
        <strain evidence="2">SpSt-767</strain>
    </source>
</reference>
<keyword evidence="2" id="KW-0969">Cilium</keyword>
<protein>
    <submittedName>
        <fullName evidence="2">Flagellar hook-associated protein 3</fullName>
    </submittedName>
</protein>
<dbReference type="AlphaFoldDB" id="A0A7V6DQX2"/>